<dbReference type="GO" id="GO:0005791">
    <property type="term" value="C:rough endoplasmic reticulum"/>
    <property type="evidence" value="ECO:0007669"/>
    <property type="project" value="UniProtKB-SubCell"/>
</dbReference>
<evidence type="ECO:0000256" key="4">
    <source>
        <dbReference type="ARBA" id="ARBA00023274"/>
    </source>
</evidence>
<reference evidence="6" key="3">
    <citation type="submission" date="2025-09" db="UniProtKB">
        <authorList>
            <consortium name="Ensembl"/>
        </authorList>
    </citation>
    <scope>IDENTIFICATION</scope>
</reference>
<evidence type="ECO:0000313" key="7">
    <source>
        <dbReference type="Proteomes" id="UP000029965"/>
    </source>
</evidence>
<feature type="domain" description="Large ribosomal subunit protein uL15/eL18" evidence="5">
    <location>
        <begin position="2"/>
        <end position="182"/>
    </location>
</feature>
<reference evidence="6 7" key="1">
    <citation type="submission" date="2014-03" db="EMBL/GenBank/DDBJ databases">
        <authorList>
            <person name="Warren W."/>
            <person name="Wilson R.K."/>
        </authorList>
    </citation>
    <scope>NUCLEOTIDE SEQUENCE</scope>
</reference>
<dbReference type="SUPFAM" id="SSF52080">
    <property type="entry name" value="Ribosomal proteins L15p and L18e"/>
    <property type="match status" value="1"/>
</dbReference>
<accession>A0A0D9REZ8</accession>
<dbReference type="Ensembl" id="ENSCSAT00000009056.1">
    <property type="protein sequence ID" value="ENSCSAP00000007187.1"/>
    <property type="gene ID" value="ENSCSAG00000010978.1"/>
</dbReference>
<dbReference type="Pfam" id="PF17135">
    <property type="entry name" value="Ribosomal_L18"/>
    <property type="match status" value="1"/>
</dbReference>
<dbReference type="GeneTree" id="ENSGT00390000012976"/>
<keyword evidence="4" id="KW-0687">Ribonucleoprotein</keyword>
<dbReference type="EMBL" id="AQIB01114894">
    <property type="status" value="NOT_ANNOTATED_CDS"/>
    <property type="molecule type" value="Genomic_DNA"/>
</dbReference>
<dbReference type="Proteomes" id="UP000029965">
    <property type="component" value="Chromosome 8"/>
</dbReference>
<evidence type="ECO:0000256" key="3">
    <source>
        <dbReference type="ARBA" id="ARBA00022980"/>
    </source>
</evidence>
<dbReference type="STRING" id="60711.ENSCSAP00000007187"/>
<protein>
    <recommendedName>
        <fullName evidence="5">Large ribosomal subunit protein uL15/eL18 domain-containing protein</fullName>
    </recommendedName>
</protein>
<evidence type="ECO:0000259" key="5">
    <source>
        <dbReference type="Pfam" id="PF17135"/>
    </source>
</evidence>
<dbReference type="InterPro" id="IPR021131">
    <property type="entry name" value="Ribosomal_uL15/eL18"/>
</dbReference>
<dbReference type="GO" id="GO:0022625">
    <property type="term" value="C:cytosolic large ribosomal subunit"/>
    <property type="evidence" value="ECO:0007669"/>
    <property type="project" value="TreeGrafter"/>
</dbReference>
<dbReference type="GO" id="GO:0006412">
    <property type="term" value="P:translation"/>
    <property type="evidence" value="ECO:0007669"/>
    <property type="project" value="InterPro"/>
</dbReference>
<dbReference type="eggNOG" id="KOG1714">
    <property type="taxonomic scope" value="Eukaryota"/>
</dbReference>
<dbReference type="InterPro" id="IPR000039">
    <property type="entry name" value="Ribosomal_eL18"/>
</dbReference>
<organism evidence="6 7">
    <name type="scientific">Chlorocebus sabaeus</name>
    <name type="common">Green monkey</name>
    <name type="synonym">Simia sabaea</name>
    <dbReference type="NCBI Taxonomy" id="60711"/>
    <lineage>
        <taxon>Eukaryota</taxon>
        <taxon>Metazoa</taxon>
        <taxon>Chordata</taxon>
        <taxon>Craniata</taxon>
        <taxon>Vertebrata</taxon>
        <taxon>Euteleostomi</taxon>
        <taxon>Mammalia</taxon>
        <taxon>Eutheria</taxon>
        <taxon>Euarchontoglires</taxon>
        <taxon>Primates</taxon>
        <taxon>Haplorrhini</taxon>
        <taxon>Catarrhini</taxon>
        <taxon>Cercopithecidae</taxon>
        <taxon>Cercopithecinae</taxon>
        <taxon>Chlorocebus</taxon>
    </lineage>
</organism>
<name>A0A0D9REZ8_CHLSB</name>
<sequence>MGVDTRHNKFRKFRRKEPKSQDIYLRLLVKLYRFLTKTNSTFNQVVLNRLFMSGNNRPPLSLSWMIQKMKLPGRENKTAMVVEVITDDMRAQGVTKLKVCVLHVTAGPAAISSGALGKILTFDQLALDSPKGCGIIWLSGPRKGHGVYRHGKAPETLGTLHPLQGRKFECARDRRVSRRYKN</sequence>
<dbReference type="PANTHER" id="PTHR10934">
    <property type="entry name" value="60S RIBOSOMAL PROTEIN L18"/>
    <property type="match status" value="1"/>
</dbReference>
<dbReference type="InterPro" id="IPR036227">
    <property type="entry name" value="Ribosomal_uL15/eL18_sf"/>
</dbReference>
<comment type="subunit">
    <text evidence="2">Component of the large ribosomal subunit.</text>
</comment>
<keyword evidence="3" id="KW-0689">Ribosomal protein</keyword>
<dbReference type="Gene3D" id="3.100.10.10">
    <property type="match status" value="1"/>
</dbReference>
<evidence type="ECO:0000313" key="6">
    <source>
        <dbReference type="Ensembl" id="ENSCSAP00000007187.1"/>
    </source>
</evidence>
<reference evidence="6" key="2">
    <citation type="submission" date="2025-08" db="UniProtKB">
        <authorList>
            <consortium name="Ensembl"/>
        </authorList>
    </citation>
    <scope>IDENTIFICATION</scope>
</reference>
<dbReference type="PANTHER" id="PTHR10934:SF6">
    <property type="entry name" value="LARGE RIBOSOMAL SUBUNIT PROTEIN EL18"/>
    <property type="match status" value="1"/>
</dbReference>
<dbReference type="GO" id="GO:0003735">
    <property type="term" value="F:structural constituent of ribosome"/>
    <property type="evidence" value="ECO:0007669"/>
    <property type="project" value="InterPro"/>
</dbReference>
<dbReference type="GO" id="GO:0003723">
    <property type="term" value="F:RNA binding"/>
    <property type="evidence" value="ECO:0007669"/>
    <property type="project" value="TreeGrafter"/>
</dbReference>
<dbReference type="AlphaFoldDB" id="A0A0D9REZ8"/>
<keyword evidence="7" id="KW-1185">Reference proteome</keyword>
<dbReference type="jPOST" id="A0A0D9REZ8"/>
<evidence type="ECO:0000256" key="2">
    <source>
        <dbReference type="ARBA" id="ARBA00011133"/>
    </source>
</evidence>
<comment type="similarity">
    <text evidence="1">Belongs to the eukaryotic ribosomal protein eL18 family.</text>
</comment>
<proteinExistence type="inferred from homology"/>
<evidence type="ECO:0000256" key="1">
    <source>
        <dbReference type="ARBA" id="ARBA00006815"/>
    </source>
</evidence>